<organism evidence="1 2">
    <name type="scientific">Desulfonatronum thiosulfatophilum</name>
    <dbReference type="NCBI Taxonomy" id="617002"/>
    <lineage>
        <taxon>Bacteria</taxon>
        <taxon>Pseudomonadati</taxon>
        <taxon>Thermodesulfobacteriota</taxon>
        <taxon>Desulfovibrionia</taxon>
        <taxon>Desulfovibrionales</taxon>
        <taxon>Desulfonatronaceae</taxon>
        <taxon>Desulfonatronum</taxon>
    </lineage>
</organism>
<sequence>MPDSSFEFAEQLVPLHWNGLILQVPPDWTPAVLDGRYLLAEAGDVPVMEVKWQPIQGRFSVAKTIRKLAKGVQGAELFIDEKDAQTPPVPEQWTEAVTRLEERGFHVKPIFWRASDLHEDAKQSPHISAGRGAVVYDPASNMAWLIQFYETGTGSIKEDAAKVLLSLRSPEPRQWLPWQVFGIRFQSPPWLELMRHAFNPGRYRLEFKGRGWHNATRLVLERVGPARAVLRGAGLREWAESYYARELTSMKPVEGRPQVAEVRWQQLPGRVLQRGGRACVRLSMDGQMILAVFLLNARVAELNAFQEIDQAYGIV</sequence>
<evidence type="ECO:0000313" key="1">
    <source>
        <dbReference type="EMBL" id="SDB08353.1"/>
    </source>
</evidence>
<reference evidence="1 2" key="1">
    <citation type="submission" date="2016-10" db="EMBL/GenBank/DDBJ databases">
        <authorList>
            <person name="de Groot N.N."/>
        </authorList>
    </citation>
    <scope>NUCLEOTIDE SEQUENCE [LARGE SCALE GENOMIC DNA]</scope>
    <source>
        <strain evidence="1 2">ASO4-2</strain>
    </source>
</reference>
<proteinExistence type="predicted"/>
<evidence type="ECO:0000313" key="2">
    <source>
        <dbReference type="Proteomes" id="UP000198771"/>
    </source>
</evidence>
<dbReference type="STRING" id="617002.SAMN05660653_00392"/>
<dbReference type="EMBL" id="FMXO01000002">
    <property type="protein sequence ID" value="SDB08353.1"/>
    <property type="molecule type" value="Genomic_DNA"/>
</dbReference>
<name>A0A1G6AJS7_9BACT</name>
<dbReference type="AlphaFoldDB" id="A0A1G6AJS7"/>
<dbReference type="OrthoDB" id="5445923at2"/>
<keyword evidence="2" id="KW-1185">Reference proteome</keyword>
<gene>
    <name evidence="1" type="ORF">SAMN05660653_00392</name>
</gene>
<protein>
    <submittedName>
        <fullName evidence="1">Uncharacterized protein</fullName>
    </submittedName>
</protein>
<accession>A0A1G6AJS7</accession>
<dbReference type="Proteomes" id="UP000198771">
    <property type="component" value="Unassembled WGS sequence"/>
</dbReference>
<dbReference type="RefSeq" id="WP_139162889.1">
    <property type="nucleotide sequence ID" value="NZ_FMXO01000002.1"/>
</dbReference>